<organism evidence="2">
    <name type="scientific">freshwater metagenome</name>
    <dbReference type="NCBI Taxonomy" id="449393"/>
    <lineage>
        <taxon>unclassified sequences</taxon>
        <taxon>metagenomes</taxon>
        <taxon>ecological metagenomes</taxon>
    </lineage>
</organism>
<reference evidence="2" key="1">
    <citation type="submission" date="2020-05" db="EMBL/GenBank/DDBJ databases">
        <authorList>
            <person name="Chiriac C."/>
            <person name="Salcher M."/>
            <person name="Ghai R."/>
            <person name="Kavagutti S V."/>
        </authorList>
    </citation>
    <scope>NUCLEOTIDE SEQUENCE</scope>
</reference>
<dbReference type="AlphaFoldDB" id="A0A6J7P4X7"/>
<evidence type="ECO:0000313" key="2">
    <source>
        <dbReference type="EMBL" id="CAB4999968.1"/>
    </source>
</evidence>
<feature type="compositionally biased region" description="Polar residues" evidence="1">
    <location>
        <begin position="38"/>
        <end position="49"/>
    </location>
</feature>
<protein>
    <submittedName>
        <fullName evidence="2">Unannotated protein</fullName>
    </submittedName>
</protein>
<dbReference type="EMBL" id="CAFBOG010000291">
    <property type="protein sequence ID" value="CAB4999968.1"/>
    <property type="molecule type" value="Genomic_DNA"/>
</dbReference>
<accession>A0A6J7P4X7</accession>
<name>A0A6J7P4X7_9ZZZZ</name>
<feature type="region of interest" description="Disordered" evidence="1">
    <location>
        <begin position="1"/>
        <end position="62"/>
    </location>
</feature>
<proteinExistence type="predicted"/>
<evidence type="ECO:0000256" key="1">
    <source>
        <dbReference type="SAM" id="MobiDB-lite"/>
    </source>
</evidence>
<sequence length="91" mass="9926">MAVRTGTGARLLLPPPPGVTGAQAAATRPSVAKKQSEATRNVFMQNPPQSRHRREPDRPPILAENCSRFKGKELNEAQVLRGYQGAVEFFA</sequence>
<gene>
    <name evidence="2" type="ORF">UFOPK3914_02077</name>
</gene>